<evidence type="ECO:0000259" key="8">
    <source>
        <dbReference type="Pfam" id="PF00892"/>
    </source>
</evidence>
<dbReference type="EMBL" id="JACBYF010000003">
    <property type="protein sequence ID" value="NYS47006.1"/>
    <property type="molecule type" value="Genomic_DNA"/>
</dbReference>
<keyword evidence="10" id="KW-1185">Reference proteome</keyword>
<feature type="domain" description="EamA" evidence="8">
    <location>
        <begin position="8"/>
        <end position="148"/>
    </location>
</feature>
<feature type="transmembrane region" description="Helical" evidence="7">
    <location>
        <begin position="102"/>
        <end position="121"/>
    </location>
</feature>
<dbReference type="PANTHER" id="PTHR32322:SF18">
    <property type="entry name" value="S-ADENOSYLMETHIONINE_S-ADENOSYLHOMOCYSTEINE TRANSPORTER"/>
    <property type="match status" value="1"/>
</dbReference>
<evidence type="ECO:0000256" key="5">
    <source>
        <dbReference type="ARBA" id="ARBA00022989"/>
    </source>
</evidence>
<dbReference type="InterPro" id="IPR050638">
    <property type="entry name" value="AA-Vitamin_Transporters"/>
</dbReference>
<proteinExistence type="inferred from homology"/>
<name>A0ABX2T1W8_9BACL</name>
<dbReference type="InterPro" id="IPR037185">
    <property type="entry name" value="EmrE-like"/>
</dbReference>
<feature type="transmembrane region" description="Helical" evidence="7">
    <location>
        <begin position="190"/>
        <end position="212"/>
    </location>
</feature>
<keyword evidence="6 7" id="KW-0472">Membrane</keyword>
<feature type="transmembrane region" description="Helical" evidence="7">
    <location>
        <begin position="38"/>
        <end position="58"/>
    </location>
</feature>
<dbReference type="SUPFAM" id="SSF103481">
    <property type="entry name" value="Multidrug resistance efflux transporter EmrE"/>
    <property type="match status" value="2"/>
</dbReference>
<evidence type="ECO:0000256" key="6">
    <source>
        <dbReference type="ARBA" id="ARBA00023136"/>
    </source>
</evidence>
<dbReference type="InterPro" id="IPR000620">
    <property type="entry name" value="EamA_dom"/>
</dbReference>
<evidence type="ECO:0000313" key="10">
    <source>
        <dbReference type="Proteomes" id="UP000531840"/>
    </source>
</evidence>
<gene>
    <name evidence="9" type="ORF">HZY85_02210</name>
</gene>
<feature type="transmembrane region" description="Helical" evidence="7">
    <location>
        <begin position="133"/>
        <end position="150"/>
    </location>
</feature>
<feature type="transmembrane region" description="Helical" evidence="7">
    <location>
        <begin position="218"/>
        <end position="240"/>
    </location>
</feature>
<keyword evidence="4 7" id="KW-0812">Transmembrane</keyword>
<evidence type="ECO:0000256" key="4">
    <source>
        <dbReference type="ARBA" id="ARBA00022692"/>
    </source>
</evidence>
<evidence type="ECO:0000256" key="7">
    <source>
        <dbReference type="SAM" id="Phobius"/>
    </source>
</evidence>
<comment type="subcellular location">
    <subcellularLocation>
        <location evidence="1">Cell membrane</location>
        <topology evidence="1">Multi-pass membrane protein</topology>
    </subcellularLocation>
</comment>
<dbReference type="Pfam" id="PF00892">
    <property type="entry name" value="EamA"/>
    <property type="match status" value="2"/>
</dbReference>
<keyword evidence="5 7" id="KW-1133">Transmembrane helix</keyword>
<feature type="domain" description="EamA" evidence="8">
    <location>
        <begin position="161"/>
        <end position="293"/>
    </location>
</feature>
<dbReference type="Proteomes" id="UP000531840">
    <property type="component" value="Unassembled WGS sequence"/>
</dbReference>
<feature type="transmembrane region" description="Helical" evidence="7">
    <location>
        <begin position="162"/>
        <end position="178"/>
    </location>
</feature>
<evidence type="ECO:0000313" key="9">
    <source>
        <dbReference type="EMBL" id="NYS47006.1"/>
    </source>
</evidence>
<organism evidence="9 10">
    <name type="scientific">Gemelliphila palaticanis</name>
    <dbReference type="NCBI Taxonomy" id="81950"/>
    <lineage>
        <taxon>Bacteria</taxon>
        <taxon>Bacillati</taxon>
        <taxon>Bacillota</taxon>
        <taxon>Bacilli</taxon>
        <taxon>Bacillales</taxon>
        <taxon>Gemellaceae</taxon>
        <taxon>Gemelliphila</taxon>
    </lineage>
</organism>
<protein>
    <submittedName>
        <fullName evidence="9">EamA family transporter</fullName>
    </submittedName>
</protein>
<feature type="transmembrane region" description="Helical" evidence="7">
    <location>
        <begin position="7"/>
        <end position="26"/>
    </location>
</feature>
<keyword evidence="3" id="KW-1003">Cell membrane</keyword>
<comment type="similarity">
    <text evidence="2">Belongs to the EamA transporter family.</text>
</comment>
<comment type="caution">
    <text evidence="9">The sequence shown here is derived from an EMBL/GenBank/DDBJ whole genome shotgun (WGS) entry which is preliminary data.</text>
</comment>
<dbReference type="RefSeq" id="WP_179940434.1">
    <property type="nucleotide sequence ID" value="NZ_JACBYF010000003.1"/>
</dbReference>
<sequence>MKINNYAKGVILTFLGAICWGISGVLGEYLLNVSKIDSLWVISNRLFYSGLFMILFLYFKQNKEVFNVFKAKKDIFKLVNFAFLGLVICQATYFLAIKYTNAGTATVLQYLGPTMIMVYYCIIKRKLPKLNEFLAIVFSLLGIILISTHLKFDSLIISKEGLFWGLFSALGLTIYNVLSIDLIKKFGSMLTVGWGLFLSGIVVQIATKSFYIPNNFNLVDLICMLGVVIIGTIVSFTLYLQGVTLIGAVRGSIIACVEPIAAIIFSMLLIGTHFSFYDILGSAIILFAVLLLNRR</sequence>
<feature type="transmembrane region" description="Helical" evidence="7">
    <location>
        <begin position="276"/>
        <end position="293"/>
    </location>
</feature>
<feature type="transmembrane region" description="Helical" evidence="7">
    <location>
        <begin position="252"/>
        <end position="270"/>
    </location>
</feature>
<evidence type="ECO:0000256" key="1">
    <source>
        <dbReference type="ARBA" id="ARBA00004651"/>
    </source>
</evidence>
<evidence type="ECO:0000256" key="2">
    <source>
        <dbReference type="ARBA" id="ARBA00007362"/>
    </source>
</evidence>
<accession>A0ABX2T1W8</accession>
<reference evidence="9 10" key="1">
    <citation type="submission" date="2020-07" db="EMBL/GenBank/DDBJ databases">
        <title>MOT database genomes.</title>
        <authorList>
            <person name="Joseph S."/>
            <person name="Aduse-Opoku J."/>
            <person name="Hashim A."/>
            <person name="Wade W."/>
            <person name="Curtis M."/>
        </authorList>
    </citation>
    <scope>NUCLEOTIDE SEQUENCE [LARGE SCALE GENOMIC DNA]</scope>
    <source>
        <strain evidence="9 10">CIP 106318</strain>
    </source>
</reference>
<feature type="transmembrane region" description="Helical" evidence="7">
    <location>
        <begin position="78"/>
        <end position="96"/>
    </location>
</feature>
<evidence type="ECO:0000256" key="3">
    <source>
        <dbReference type="ARBA" id="ARBA00022475"/>
    </source>
</evidence>
<dbReference type="PANTHER" id="PTHR32322">
    <property type="entry name" value="INNER MEMBRANE TRANSPORTER"/>
    <property type="match status" value="1"/>
</dbReference>